<proteinExistence type="predicted"/>
<dbReference type="Proteomes" id="UP000567795">
    <property type="component" value="Unassembled WGS sequence"/>
</dbReference>
<evidence type="ECO:0000313" key="3">
    <source>
        <dbReference type="EMBL" id="NYI03244.1"/>
    </source>
</evidence>
<sequence>MTPIVLVLTLAVVQAGLWWYARQVVLTAAREGAEIGRAYQSSPGDGERQAWDVLERLGGGLSDVRVSVADSTPERVLVTVSGRAPTLIPGVEGPRITQSASGPVERVVLP</sequence>
<dbReference type="AlphaFoldDB" id="A0A852ZQW3"/>
<dbReference type="Pfam" id="PF07811">
    <property type="entry name" value="TadE"/>
    <property type="match status" value="1"/>
</dbReference>
<comment type="caution">
    <text evidence="3">The sequence shown here is derived from an EMBL/GenBank/DDBJ whole genome shotgun (WGS) entry which is preliminary data.</text>
</comment>
<accession>A0A852ZQW3</accession>
<gene>
    <name evidence="3" type="ORF">FHU37_000187</name>
</gene>
<evidence type="ECO:0000256" key="1">
    <source>
        <dbReference type="SAM" id="MobiDB-lite"/>
    </source>
</evidence>
<dbReference type="InterPro" id="IPR012495">
    <property type="entry name" value="TadE-like_dom"/>
</dbReference>
<reference evidence="3 4" key="1">
    <citation type="submission" date="2020-07" db="EMBL/GenBank/DDBJ databases">
        <title>Sequencing the genomes of 1000 actinobacteria strains.</title>
        <authorList>
            <person name="Klenk H.-P."/>
        </authorList>
    </citation>
    <scope>NUCLEOTIDE SEQUENCE [LARGE SCALE GENOMIC DNA]</scope>
    <source>
        <strain evidence="3 4">DSM 42178</strain>
    </source>
</reference>
<dbReference type="EMBL" id="JACBZD010000001">
    <property type="protein sequence ID" value="NYI03244.1"/>
    <property type="molecule type" value="Genomic_DNA"/>
</dbReference>
<evidence type="ECO:0000313" key="4">
    <source>
        <dbReference type="Proteomes" id="UP000567795"/>
    </source>
</evidence>
<organism evidence="3 4">
    <name type="scientific">Allostreptomyces psammosilenae</name>
    <dbReference type="NCBI Taxonomy" id="1892865"/>
    <lineage>
        <taxon>Bacteria</taxon>
        <taxon>Bacillati</taxon>
        <taxon>Actinomycetota</taxon>
        <taxon>Actinomycetes</taxon>
        <taxon>Kitasatosporales</taxon>
        <taxon>Streptomycetaceae</taxon>
        <taxon>Allostreptomyces</taxon>
    </lineage>
</organism>
<feature type="region of interest" description="Disordered" evidence="1">
    <location>
        <begin position="91"/>
        <end position="110"/>
    </location>
</feature>
<evidence type="ECO:0000259" key="2">
    <source>
        <dbReference type="Pfam" id="PF07811"/>
    </source>
</evidence>
<keyword evidence="4" id="KW-1185">Reference proteome</keyword>
<name>A0A852ZQW3_9ACTN</name>
<feature type="domain" description="TadE-like" evidence="2">
    <location>
        <begin position="2"/>
        <end position="33"/>
    </location>
</feature>
<protein>
    <recommendedName>
        <fullName evidence="2">TadE-like domain-containing protein</fullName>
    </recommendedName>
</protein>
<dbReference type="RefSeq" id="WP_246449508.1">
    <property type="nucleotide sequence ID" value="NZ_JACBZD010000001.1"/>
</dbReference>